<evidence type="ECO:0000256" key="2">
    <source>
        <dbReference type="RuleBase" id="RU003875"/>
    </source>
</evidence>
<dbReference type="PROSITE" id="PS00819">
    <property type="entry name" value="DPS_2"/>
    <property type="match status" value="1"/>
</dbReference>
<dbReference type="Pfam" id="PF00210">
    <property type="entry name" value="Ferritin"/>
    <property type="match status" value="1"/>
</dbReference>
<evidence type="ECO:0000313" key="5">
    <source>
        <dbReference type="Proteomes" id="UP000439123"/>
    </source>
</evidence>
<evidence type="ECO:0000313" key="4">
    <source>
        <dbReference type="EMBL" id="VXA87198.1"/>
    </source>
</evidence>
<dbReference type="PROSITE" id="PS00818">
    <property type="entry name" value="DPS_1"/>
    <property type="match status" value="1"/>
</dbReference>
<dbReference type="PANTHER" id="PTHR42932:SF1">
    <property type="entry name" value="GENERAL STRESS PROTEIN 20U"/>
    <property type="match status" value="1"/>
</dbReference>
<feature type="domain" description="Ferritin/DPS" evidence="3">
    <location>
        <begin position="18"/>
        <end position="155"/>
    </location>
</feature>
<evidence type="ECO:0000259" key="3">
    <source>
        <dbReference type="Pfam" id="PF00210"/>
    </source>
</evidence>
<dbReference type="PIRSF" id="PIRSF005900">
    <property type="entry name" value="Dps"/>
    <property type="match status" value="1"/>
</dbReference>
<sequence>MMKSPIGLDTAQSQALAAELNKLLASYQILYMNVRGFHWNIRGNQFFELHLKFEEIYNDLLLKVDALAERILTLDGVPMHSFSDYLKVSAIPEQKGLHDGRACVESLLESFRELLVAQRRILGQAAEAGDEGTASILSDYVQQQEKLVWMLRAYLA</sequence>
<proteinExistence type="inferred from homology"/>
<dbReference type="InterPro" id="IPR008331">
    <property type="entry name" value="Ferritin_DPS_dom"/>
</dbReference>
<dbReference type="SUPFAM" id="SSF47240">
    <property type="entry name" value="Ferritin-like"/>
    <property type="match status" value="1"/>
</dbReference>
<dbReference type="CDD" id="cd01043">
    <property type="entry name" value="DPS"/>
    <property type="match status" value="1"/>
</dbReference>
<dbReference type="Proteomes" id="UP000439123">
    <property type="component" value="Unassembled WGS sequence"/>
</dbReference>
<comment type="similarity">
    <text evidence="1 2">Belongs to the Dps family.</text>
</comment>
<dbReference type="InterPro" id="IPR009078">
    <property type="entry name" value="Ferritin-like_SF"/>
</dbReference>
<dbReference type="Gene3D" id="1.20.1260.10">
    <property type="match status" value="1"/>
</dbReference>
<accession>A0A653L797</accession>
<dbReference type="PRINTS" id="PR01346">
    <property type="entry name" value="HELNAPAPROT"/>
</dbReference>
<dbReference type="InterPro" id="IPR002177">
    <property type="entry name" value="DPS_DNA-bd"/>
</dbReference>
<dbReference type="AlphaFoldDB" id="A0A653L797"/>
<gene>
    <name evidence="4" type="ORF">AERO8C_50071</name>
</gene>
<name>A0A653L797_AERVE</name>
<dbReference type="InterPro" id="IPR012347">
    <property type="entry name" value="Ferritin-like"/>
</dbReference>
<protein>
    <recommendedName>
        <fullName evidence="3">Ferritin/DPS domain-containing protein</fullName>
    </recommendedName>
</protein>
<dbReference type="PANTHER" id="PTHR42932">
    <property type="entry name" value="GENERAL STRESS PROTEIN 20U"/>
    <property type="match status" value="1"/>
</dbReference>
<dbReference type="EMBL" id="CABWLC010000018">
    <property type="protein sequence ID" value="VXA87198.1"/>
    <property type="molecule type" value="Genomic_DNA"/>
</dbReference>
<dbReference type="InterPro" id="IPR023188">
    <property type="entry name" value="DPS_DNA-bd_CS"/>
</dbReference>
<organism evidence="4 5">
    <name type="scientific">Aeromonas veronii</name>
    <dbReference type="NCBI Taxonomy" id="654"/>
    <lineage>
        <taxon>Bacteria</taxon>
        <taxon>Pseudomonadati</taxon>
        <taxon>Pseudomonadota</taxon>
        <taxon>Gammaproteobacteria</taxon>
        <taxon>Aeromonadales</taxon>
        <taxon>Aeromonadaceae</taxon>
        <taxon>Aeromonas</taxon>
    </lineage>
</organism>
<dbReference type="GO" id="GO:0016722">
    <property type="term" value="F:oxidoreductase activity, acting on metal ions"/>
    <property type="evidence" value="ECO:0007669"/>
    <property type="project" value="InterPro"/>
</dbReference>
<evidence type="ECO:0000256" key="1">
    <source>
        <dbReference type="ARBA" id="ARBA00009497"/>
    </source>
</evidence>
<dbReference type="GO" id="GO:0008199">
    <property type="term" value="F:ferric iron binding"/>
    <property type="evidence" value="ECO:0007669"/>
    <property type="project" value="InterPro"/>
</dbReference>
<reference evidence="4 5" key="1">
    <citation type="submission" date="2019-10" db="EMBL/GenBank/DDBJ databases">
        <authorList>
            <person name="Karimi E."/>
        </authorList>
    </citation>
    <scope>NUCLEOTIDE SEQUENCE [LARGE SCALE GENOMIC DNA]</scope>
    <source>
        <strain evidence="4">Aeromonas sp. 8C</strain>
    </source>
</reference>